<protein>
    <recommendedName>
        <fullName evidence="5">Trichodiene synthase</fullName>
    </recommendedName>
</protein>
<dbReference type="EMBL" id="JASNQZ010000014">
    <property type="protein sequence ID" value="KAL0948107.1"/>
    <property type="molecule type" value="Genomic_DNA"/>
</dbReference>
<keyword evidence="2" id="KW-0456">Lyase</keyword>
<dbReference type="Pfam" id="PF06330">
    <property type="entry name" value="TRI5"/>
    <property type="match status" value="1"/>
</dbReference>
<dbReference type="InterPro" id="IPR008949">
    <property type="entry name" value="Isoprenoid_synthase_dom_sf"/>
</dbReference>
<comment type="similarity">
    <text evidence="1">Belongs to the trichodiene synthase family.</text>
</comment>
<evidence type="ECO:0000256" key="1">
    <source>
        <dbReference type="ARBA" id="ARBA00007946"/>
    </source>
</evidence>
<dbReference type="InterPro" id="IPR024652">
    <property type="entry name" value="Trichodiene_synth"/>
</dbReference>
<evidence type="ECO:0000256" key="2">
    <source>
        <dbReference type="ARBA" id="ARBA00023239"/>
    </source>
</evidence>
<keyword evidence="4" id="KW-1185">Reference proteome</keyword>
<sequence>MPSATVTTTTLNVPPCKNVKELAPDDLAELKEIVQDMVRRCDVPYTAIPFDTAFFDLCCADAKRRGCPMDDTARASTSNPTASLAQFRSIRPKLINGVGMATATFGHLRDQNTKVYIAVYTALLMYVEDYLQNDVDLVSGFNARFVRGAKQAHPVLQALADLLGELQDRFEPVVASIVLTSALNYVSAIWLEHETDSLELTEDAISFPGFSRWLSGSSEAFALFVFASELPLRAYIHAIPDMMTFLNYSNDVLSFYKEELAGESANHISVLARVQGTRKLAVVRRIADETVACVRRLRGLVRGKHLVGASSGVAALEGGAVAAMGGDSSAGDVPVTDSGAAHPRSAAEIVDALFTGYVSFHASLARYRLDELL</sequence>
<dbReference type="Gene3D" id="1.10.600.10">
    <property type="entry name" value="Farnesyl Diphosphate Synthase"/>
    <property type="match status" value="1"/>
</dbReference>
<evidence type="ECO:0000313" key="4">
    <source>
        <dbReference type="Proteomes" id="UP001556367"/>
    </source>
</evidence>
<name>A0ABR3IXY8_9AGAR</name>
<accession>A0ABR3IXY8</accession>
<gene>
    <name evidence="3" type="ORF">HGRIS_010725</name>
</gene>
<dbReference type="SUPFAM" id="SSF48576">
    <property type="entry name" value="Terpenoid synthases"/>
    <property type="match status" value="1"/>
</dbReference>
<comment type="caution">
    <text evidence="3">The sequence shown here is derived from an EMBL/GenBank/DDBJ whole genome shotgun (WGS) entry which is preliminary data.</text>
</comment>
<dbReference type="Proteomes" id="UP001556367">
    <property type="component" value="Unassembled WGS sequence"/>
</dbReference>
<proteinExistence type="inferred from homology"/>
<reference evidence="4" key="1">
    <citation type="submission" date="2024-06" db="EMBL/GenBank/DDBJ databases">
        <title>Multi-omics analyses provide insights into the biosynthesis of the anticancer antibiotic pleurotin in Hohenbuehelia grisea.</title>
        <authorList>
            <person name="Weaver J.A."/>
            <person name="Alberti F."/>
        </authorList>
    </citation>
    <scope>NUCLEOTIDE SEQUENCE [LARGE SCALE GENOMIC DNA]</scope>
    <source>
        <strain evidence="4">T-177</strain>
    </source>
</reference>
<organism evidence="3 4">
    <name type="scientific">Hohenbuehelia grisea</name>
    <dbReference type="NCBI Taxonomy" id="104357"/>
    <lineage>
        <taxon>Eukaryota</taxon>
        <taxon>Fungi</taxon>
        <taxon>Dikarya</taxon>
        <taxon>Basidiomycota</taxon>
        <taxon>Agaricomycotina</taxon>
        <taxon>Agaricomycetes</taxon>
        <taxon>Agaricomycetidae</taxon>
        <taxon>Agaricales</taxon>
        <taxon>Pleurotineae</taxon>
        <taxon>Pleurotaceae</taxon>
        <taxon>Hohenbuehelia</taxon>
    </lineage>
</organism>
<evidence type="ECO:0000313" key="3">
    <source>
        <dbReference type="EMBL" id="KAL0948107.1"/>
    </source>
</evidence>
<evidence type="ECO:0008006" key="5">
    <source>
        <dbReference type="Google" id="ProtNLM"/>
    </source>
</evidence>